<dbReference type="Gramene" id="AUR62034546-RA">
    <property type="protein sequence ID" value="AUR62034546-RA:cds"/>
    <property type="gene ID" value="AUR62034546"/>
</dbReference>
<dbReference type="GO" id="GO:0000976">
    <property type="term" value="F:transcription cis-regulatory region binding"/>
    <property type="evidence" value="ECO:0007669"/>
    <property type="project" value="TreeGrafter"/>
</dbReference>
<protein>
    <recommendedName>
        <fullName evidence="10">AP2/ERF domain-containing protein</fullName>
    </recommendedName>
</protein>
<organism evidence="11 12">
    <name type="scientific">Chenopodium quinoa</name>
    <name type="common">Quinoa</name>
    <dbReference type="NCBI Taxonomy" id="63459"/>
    <lineage>
        <taxon>Eukaryota</taxon>
        <taxon>Viridiplantae</taxon>
        <taxon>Streptophyta</taxon>
        <taxon>Embryophyta</taxon>
        <taxon>Tracheophyta</taxon>
        <taxon>Spermatophyta</taxon>
        <taxon>Magnoliopsida</taxon>
        <taxon>eudicotyledons</taxon>
        <taxon>Gunneridae</taxon>
        <taxon>Pentapetalae</taxon>
        <taxon>Caryophyllales</taxon>
        <taxon>Chenopodiaceae</taxon>
        <taxon>Chenopodioideae</taxon>
        <taxon>Atripliceae</taxon>
        <taxon>Chenopodium</taxon>
    </lineage>
</organism>
<comment type="subcellular location">
    <subcellularLocation>
        <location evidence="1">Nucleus</location>
    </subcellularLocation>
</comment>
<keyword evidence="3" id="KW-0346">Stress response</keyword>
<dbReference type="Gene3D" id="3.30.730.10">
    <property type="entry name" value="AP2/ERF domain"/>
    <property type="match status" value="1"/>
</dbReference>
<dbReference type="PANTHER" id="PTHR31241:SF62">
    <property type="entry name" value="DEHYDRATION-RESPONSIVE ELEMENT-BINDING PROTEIN 2D"/>
    <property type="match status" value="1"/>
</dbReference>
<feature type="domain" description="AP2/ERF" evidence="10">
    <location>
        <begin position="41"/>
        <end position="98"/>
    </location>
</feature>
<evidence type="ECO:0000256" key="8">
    <source>
        <dbReference type="ARBA" id="ARBA00024343"/>
    </source>
</evidence>
<dbReference type="GO" id="GO:0005634">
    <property type="term" value="C:nucleus"/>
    <property type="evidence" value="ECO:0007669"/>
    <property type="project" value="UniProtKB-SubCell"/>
</dbReference>
<keyword evidence="6" id="KW-0804">Transcription</keyword>
<keyword evidence="5" id="KW-0010">Activator</keyword>
<reference evidence="11" key="1">
    <citation type="journal article" date="2017" name="Nature">
        <title>The genome of Chenopodium quinoa.</title>
        <authorList>
            <person name="Jarvis D.E."/>
            <person name="Ho Y.S."/>
            <person name="Lightfoot D.J."/>
            <person name="Schmoeckel S.M."/>
            <person name="Li B."/>
            <person name="Borm T.J.A."/>
            <person name="Ohyanagi H."/>
            <person name="Mineta K."/>
            <person name="Michell C.T."/>
            <person name="Saber N."/>
            <person name="Kharbatia N.M."/>
            <person name="Rupper R.R."/>
            <person name="Sharp A.R."/>
            <person name="Dally N."/>
            <person name="Boughton B.A."/>
            <person name="Woo Y.H."/>
            <person name="Gao G."/>
            <person name="Schijlen E.G.W.M."/>
            <person name="Guo X."/>
            <person name="Momin A.A."/>
            <person name="Negrao S."/>
            <person name="Al-Babili S."/>
            <person name="Gehring C."/>
            <person name="Roessner U."/>
            <person name="Jung C."/>
            <person name="Murphy K."/>
            <person name="Arold S.T."/>
            <person name="Gojobori T."/>
            <person name="van der Linden C.G."/>
            <person name="van Loo E.N."/>
            <person name="Jellen E.N."/>
            <person name="Maughan P.J."/>
            <person name="Tester M."/>
        </authorList>
    </citation>
    <scope>NUCLEOTIDE SEQUENCE [LARGE SCALE GENOMIC DNA]</scope>
    <source>
        <strain evidence="11">cv. PI 614886</strain>
    </source>
</reference>
<evidence type="ECO:0000256" key="3">
    <source>
        <dbReference type="ARBA" id="ARBA00023016"/>
    </source>
</evidence>
<dbReference type="AlphaFoldDB" id="A0A803MSJ5"/>
<evidence type="ECO:0000313" key="12">
    <source>
        <dbReference type="Proteomes" id="UP000596660"/>
    </source>
</evidence>
<dbReference type="InterPro" id="IPR016177">
    <property type="entry name" value="DNA-bd_dom_sf"/>
</dbReference>
<dbReference type="GO" id="GO:0006950">
    <property type="term" value="P:response to stress"/>
    <property type="evidence" value="ECO:0007669"/>
    <property type="project" value="TreeGrafter"/>
</dbReference>
<dbReference type="InterPro" id="IPR001471">
    <property type="entry name" value="AP2/ERF_dom"/>
</dbReference>
<name>A0A803MSJ5_CHEQI</name>
<dbReference type="OrthoDB" id="550883at2759"/>
<dbReference type="Pfam" id="PF00847">
    <property type="entry name" value="AP2"/>
    <property type="match status" value="1"/>
</dbReference>
<evidence type="ECO:0000256" key="9">
    <source>
        <dbReference type="SAM" id="MobiDB-lite"/>
    </source>
</evidence>
<dbReference type="SMART" id="SM00380">
    <property type="entry name" value="AP2"/>
    <property type="match status" value="1"/>
</dbReference>
<keyword evidence="12" id="KW-1185">Reference proteome</keyword>
<dbReference type="FunFam" id="3.30.730.10:FF:000001">
    <property type="entry name" value="Ethylene-responsive transcription factor 2"/>
    <property type="match status" value="1"/>
</dbReference>
<dbReference type="GeneID" id="110723360"/>
<reference evidence="11" key="2">
    <citation type="submission" date="2021-03" db="UniProtKB">
        <authorList>
            <consortium name="EnsemblPlants"/>
        </authorList>
    </citation>
    <scope>IDENTIFICATION</scope>
</reference>
<dbReference type="GO" id="GO:0003700">
    <property type="term" value="F:DNA-binding transcription factor activity"/>
    <property type="evidence" value="ECO:0007669"/>
    <property type="project" value="InterPro"/>
</dbReference>
<dbReference type="OMA" id="NEVGINH"/>
<evidence type="ECO:0000313" key="11">
    <source>
        <dbReference type="EnsemblPlants" id="AUR62034546-RA:cds"/>
    </source>
</evidence>
<evidence type="ECO:0000256" key="2">
    <source>
        <dbReference type="ARBA" id="ARBA00023015"/>
    </source>
</evidence>
<dbReference type="Proteomes" id="UP000596660">
    <property type="component" value="Unplaced"/>
</dbReference>
<dbReference type="KEGG" id="cqi:110723360"/>
<keyword evidence="7" id="KW-0539">Nucleus</keyword>
<feature type="region of interest" description="Disordered" evidence="9">
    <location>
        <begin position="1"/>
        <end position="31"/>
    </location>
</feature>
<keyword evidence="4" id="KW-0238">DNA-binding</keyword>
<comment type="similarity">
    <text evidence="8">Belongs to the AP2/ERF transcription factor family. ERF subfamily.</text>
</comment>
<dbReference type="RefSeq" id="XP_021758403.1">
    <property type="nucleotide sequence ID" value="XM_021902711.1"/>
</dbReference>
<dbReference type="InterPro" id="IPR036955">
    <property type="entry name" value="AP2/ERF_dom_sf"/>
</dbReference>
<dbReference type="PANTHER" id="PTHR31241">
    <property type="entry name" value="DEHYDRATION-RESPONSIVE ELEMENT-BINDING PROTEIN 2C"/>
    <property type="match status" value="1"/>
</dbReference>
<evidence type="ECO:0000256" key="6">
    <source>
        <dbReference type="ARBA" id="ARBA00023163"/>
    </source>
</evidence>
<keyword evidence="2" id="KW-0805">Transcription regulation</keyword>
<dbReference type="CDD" id="cd00018">
    <property type="entry name" value="AP2"/>
    <property type="match status" value="1"/>
</dbReference>
<dbReference type="GO" id="GO:0045893">
    <property type="term" value="P:positive regulation of DNA-templated transcription"/>
    <property type="evidence" value="ECO:0007669"/>
    <property type="project" value="TreeGrafter"/>
</dbReference>
<dbReference type="PROSITE" id="PS51032">
    <property type="entry name" value="AP2_ERF"/>
    <property type="match status" value="1"/>
</dbReference>
<evidence type="ECO:0000256" key="4">
    <source>
        <dbReference type="ARBA" id="ARBA00023125"/>
    </source>
</evidence>
<dbReference type="EnsemblPlants" id="AUR62034546-RA">
    <property type="protein sequence ID" value="AUR62034546-RA:cds"/>
    <property type="gene ID" value="AUR62034546"/>
</dbReference>
<evidence type="ECO:0000256" key="1">
    <source>
        <dbReference type="ARBA" id="ARBA00004123"/>
    </source>
</evidence>
<evidence type="ECO:0000256" key="5">
    <source>
        <dbReference type="ARBA" id="ARBA00023159"/>
    </source>
</evidence>
<dbReference type="SUPFAM" id="SSF54171">
    <property type="entry name" value="DNA-binding domain"/>
    <property type="match status" value="1"/>
</dbReference>
<gene>
    <name evidence="11" type="primary">LOC110723360</name>
</gene>
<dbReference type="PRINTS" id="PR00367">
    <property type="entry name" value="ETHRSPELEMNT"/>
</dbReference>
<sequence>MLKSKLGLGEKKQGKKHQVCQASSRKGCMRGKGGPENALCTYKGVRQRTWGKWVAEIREPNRGARLWLGTFNTSHEAALAYDAAARKLYGTDAKLNLPEVYPPQLPNLAQNHVQAQVQARGQVRIPCYQNGYNLCCSSENSSLSGASDLSFPIEETNSTSTITDSTTTSVESFGENEVGINHGLWENSNPSLPELDDSLWAETAMTLGFPPPVIDPQPEFSISDEPGLLSGNLYDDSFQFLWSS</sequence>
<evidence type="ECO:0000259" key="10">
    <source>
        <dbReference type="PROSITE" id="PS51032"/>
    </source>
</evidence>
<accession>A0A803MSJ5</accession>
<proteinExistence type="inferred from homology"/>
<evidence type="ECO:0000256" key="7">
    <source>
        <dbReference type="ARBA" id="ARBA00023242"/>
    </source>
</evidence>